<keyword evidence="3 7" id="KW-0812">Transmembrane</keyword>
<dbReference type="PANTHER" id="PTHR43791:SF97">
    <property type="entry name" value="ALLANTOATE TRANSPORTER, PUTATIVE (AFU_ORTHOLOGUE AFUA_1G14700)-RELATED"/>
    <property type="match status" value="1"/>
</dbReference>
<feature type="transmembrane region" description="Helical" evidence="7">
    <location>
        <begin position="464"/>
        <end position="485"/>
    </location>
</feature>
<dbReference type="Proteomes" id="UP000697127">
    <property type="component" value="Unassembled WGS sequence"/>
</dbReference>
<feature type="transmembrane region" description="Helical" evidence="7">
    <location>
        <begin position="397"/>
        <end position="420"/>
    </location>
</feature>
<evidence type="ECO:0000256" key="7">
    <source>
        <dbReference type="SAM" id="Phobius"/>
    </source>
</evidence>
<evidence type="ECO:0000313" key="9">
    <source>
        <dbReference type="EMBL" id="KAG0691062.1"/>
    </source>
</evidence>
<keyword evidence="5 7" id="KW-0472">Membrane</keyword>
<dbReference type="PROSITE" id="PS50850">
    <property type="entry name" value="MFS"/>
    <property type="match status" value="1"/>
</dbReference>
<feature type="domain" description="Major facilitator superfamily (MFS) profile" evidence="8">
    <location>
        <begin position="78"/>
        <end position="490"/>
    </location>
</feature>
<sequence length="527" mass="58831">MIDNTEIKKDFAEIDAGEISNPSCDLSNVMSKRIEDFGFDDNGEKIEGLEYLKQSVELSEEEIELMNGKVRWKIDYNIMPIICITYTLQFLDKLSLNYAAAYTFSADLHLVGQRYSWVAAIFNFGYLAGSIPANYLIQRFPVAKFTGCMIFVWAILLIAHIGAKNYGGILVLRFLLGIMESCISPSCMAISSNFYKRSEQPLRMCFFLSFNGIATMLGALLSWGLGHATKSSLVPWKLIFLTIGLMNVAWSVIFLIFCPDTPMNARFLNEKEKLIAVERVSQNMMGIKNIHYKQEQIFETFADYKTIYYVLIGLACGVINGGSGNFQSALIKGFGFSSTESTILQMPTGAIEFGVIFTAGIIAVLVKNTRCIIFCLLCIPSLCGLIGIATIPLEHKWALVGCAWLQYLIGGPVILSWIFLNANVAGSTKRTLSNGLWFTFYAAGNIIGANIFYTKQKPRYHSGILGLAISYGGMIVIGVLYRLSLMWENRSRDKKYGVLTEEAKAESILKGFQDLTDKQNTGFRYEL</sequence>
<feature type="transmembrane region" description="Helical" evidence="7">
    <location>
        <begin position="74"/>
        <end position="91"/>
    </location>
</feature>
<proteinExistence type="inferred from homology"/>
<evidence type="ECO:0000313" key="10">
    <source>
        <dbReference type="Proteomes" id="UP000697127"/>
    </source>
</evidence>
<evidence type="ECO:0000256" key="6">
    <source>
        <dbReference type="ARBA" id="ARBA00037968"/>
    </source>
</evidence>
<dbReference type="GO" id="GO:0016020">
    <property type="term" value="C:membrane"/>
    <property type="evidence" value="ECO:0007669"/>
    <property type="project" value="UniProtKB-SubCell"/>
</dbReference>
<comment type="subcellular location">
    <subcellularLocation>
        <location evidence="1">Membrane</location>
        <topology evidence="1">Multi-pass membrane protein</topology>
    </subcellularLocation>
</comment>
<evidence type="ECO:0000256" key="2">
    <source>
        <dbReference type="ARBA" id="ARBA00022448"/>
    </source>
</evidence>
<evidence type="ECO:0000259" key="8">
    <source>
        <dbReference type="PROSITE" id="PS50850"/>
    </source>
</evidence>
<dbReference type="OrthoDB" id="4454541at2759"/>
<organism evidence="9 10">
    <name type="scientific">Pichia californica</name>
    <dbReference type="NCBI Taxonomy" id="460514"/>
    <lineage>
        <taxon>Eukaryota</taxon>
        <taxon>Fungi</taxon>
        <taxon>Dikarya</taxon>
        <taxon>Ascomycota</taxon>
        <taxon>Saccharomycotina</taxon>
        <taxon>Pichiomycetes</taxon>
        <taxon>Pichiales</taxon>
        <taxon>Pichiaceae</taxon>
        <taxon>Pichia</taxon>
    </lineage>
</organism>
<dbReference type="PANTHER" id="PTHR43791">
    <property type="entry name" value="PERMEASE-RELATED"/>
    <property type="match status" value="1"/>
</dbReference>
<keyword evidence="10" id="KW-1185">Reference proteome</keyword>
<evidence type="ECO:0000256" key="5">
    <source>
        <dbReference type="ARBA" id="ARBA00023136"/>
    </source>
</evidence>
<feature type="transmembrane region" description="Helical" evidence="7">
    <location>
        <begin position="142"/>
        <end position="163"/>
    </location>
</feature>
<comment type="caution">
    <text evidence="9">The sequence shown here is derived from an EMBL/GenBank/DDBJ whole genome shotgun (WGS) entry which is preliminary data.</text>
</comment>
<evidence type="ECO:0000256" key="4">
    <source>
        <dbReference type="ARBA" id="ARBA00022989"/>
    </source>
</evidence>
<dbReference type="Gene3D" id="1.20.1250.20">
    <property type="entry name" value="MFS general substrate transporter like domains"/>
    <property type="match status" value="1"/>
</dbReference>
<dbReference type="InterPro" id="IPR020846">
    <property type="entry name" value="MFS_dom"/>
</dbReference>
<protein>
    <recommendedName>
        <fullName evidence="8">Major facilitator superfamily (MFS) profile domain-containing protein</fullName>
    </recommendedName>
</protein>
<keyword evidence="2" id="KW-0813">Transport</keyword>
<comment type="similarity">
    <text evidence="6">Belongs to the major facilitator superfamily. Allantoate permease family.</text>
</comment>
<feature type="transmembrane region" description="Helical" evidence="7">
    <location>
        <begin position="372"/>
        <end position="391"/>
    </location>
</feature>
<dbReference type="InterPro" id="IPR036259">
    <property type="entry name" value="MFS_trans_sf"/>
</dbReference>
<dbReference type="Pfam" id="PF07690">
    <property type="entry name" value="MFS_1"/>
    <property type="match status" value="1"/>
</dbReference>
<accession>A0A9P6WPU8</accession>
<keyword evidence="4 7" id="KW-1133">Transmembrane helix</keyword>
<feature type="transmembrane region" description="Helical" evidence="7">
    <location>
        <begin position="115"/>
        <end position="135"/>
    </location>
</feature>
<gene>
    <name evidence="9" type="ORF">C6P40_005289</name>
</gene>
<name>A0A9P6WPU8_9ASCO</name>
<feature type="transmembrane region" description="Helical" evidence="7">
    <location>
        <begin position="202"/>
        <end position="226"/>
    </location>
</feature>
<dbReference type="EMBL" id="PUHW01000009">
    <property type="protein sequence ID" value="KAG0691062.1"/>
    <property type="molecule type" value="Genomic_DNA"/>
</dbReference>
<evidence type="ECO:0000256" key="1">
    <source>
        <dbReference type="ARBA" id="ARBA00004141"/>
    </source>
</evidence>
<dbReference type="SUPFAM" id="SSF103473">
    <property type="entry name" value="MFS general substrate transporter"/>
    <property type="match status" value="1"/>
</dbReference>
<reference evidence="9" key="1">
    <citation type="submission" date="2020-11" db="EMBL/GenBank/DDBJ databases">
        <title>Kefir isolates.</title>
        <authorList>
            <person name="Marcisauskas S."/>
            <person name="Kim Y."/>
            <person name="Blasche S."/>
        </authorList>
    </citation>
    <scope>NUCLEOTIDE SEQUENCE</scope>
    <source>
        <strain evidence="9">Olga-1</strain>
    </source>
</reference>
<dbReference type="FunFam" id="1.20.1250.20:FF:000064">
    <property type="entry name" value="MFS allantoate transporter"/>
    <property type="match status" value="1"/>
</dbReference>
<dbReference type="AlphaFoldDB" id="A0A9P6WPU8"/>
<dbReference type="GO" id="GO:0022857">
    <property type="term" value="F:transmembrane transporter activity"/>
    <property type="evidence" value="ECO:0007669"/>
    <property type="project" value="InterPro"/>
</dbReference>
<feature type="transmembrane region" description="Helical" evidence="7">
    <location>
        <begin position="169"/>
        <end position="190"/>
    </location>
</feature>
<feature type="transmembrane region" description="Helical" evidence="7">
    <location>
        <begin position="343"/>
        <end position="365"/>
    </location>
</feature>
<evidence type="ECO:0000256" key="3">
    <source>
        <dbReference type="ARBA" id="ARBA00022692"/>
    </source>
</evidence>
<feature type="transmembrane region" description="Helical" evidence="7">
    <location>
        <begin position="306"/>
        <end position="323"/>
    </location>
</feature>
<dbReference type="InterPro" id="IPR011701">
    <property type="entry name" value="MFS"/>
</dbReference>
<feature type="transmembrane region" description="Helical" evidence="7">
    <location>
        <begin position="432"/>
        <end position="452"/>
    </location>
</feature>
<feature type="transmembrane region" description="Helical" evidence="7">
    <location>
        <begin position="238"/>
        <end position="258"/>
    </location>
</feature>